<dbReference type="InterPro" id="IPR000644">
    <property type="entry name" value="CBS_dom"/>
</dbReference>
<keyword evidence="5" id="KW-1185">Reference proteome</keyword>
<evidence type="ECO:0000256" key="2">
    <source>
        <dbReference type="PROSITE-ProRule" id="PRU00703"/>
    </source>
</evidence>
<evidence type="ECO:0000256" key="1">
    <source>
        <dbReference type="ARBA" id="ARBA00023122"/>
    </source>
</evidence>
<gene>
    <name evidence="4" type="ORF">ACEUDJ_01845</name>
</gene>
<dbReference type="InterPro" id="IPR044729">
    <property type="entry name" value="CBS_bac"/>
</dbReference>
<dbReference type="InterPro" id="IPR046342">
    <property type="entry name" value="CBS_dom_sf"/>
</dbReference>
<dbReference type="PANTHER" id="PTHR43080:SF26">
    <property type="entry name" value="REGULATORY PROTEIN"/>
    <property type="match status" value="1"/>
</dbReference>
<dbReference type="PROSITE" id="PS51371">
    <property type="entry name" value="CBS"/>
    <property type="match status" value="2"/>
</dbReference>
<feature type="domain" description="CBS" evidence="3">
    <location>
        <begin position="10"/>
        <end position="68"/>
    </location>
</feature>
<comment type="caution">
    <text evidence="4">The sequence shown here is derived from an EMBL/GenBank/DDBJ whole genome shotgun (WGS) entry which is preliminary data.</text>
</comment>
<name>A0ABW9GNT7_9GAMM</name>
<dbReference type="CDD" id="cd04629">
    <property type="entry name" value="CBS_pair_bac"/>
    <property type="match status" value="1"/>
</dbReference>
<keyword evidence="1 2" id="KW-0129">CBS domain</keyword>
<dbReference type="Proteomes" id="UP001630969">
    <property type="component" value="Unassembled WGS sequence"/>
</dbReference>
<dbReference type="InterPro" id="IPR051257">
    <property type="entry name" value="Diverse_CBS-Domain"/>
</dbReference>
<evidence type="ECO:0000313" key="4">
    <source>
        <dbReference type="EMBL" id="MFM4891633.1"/>
    </source>
</evidence>
<dbReference type="EMBL" id="JBGXBU010000001">
    <property type="protein sequence ID" value="MFM4891633.1"/>
    <property type="molecule type" value="Genomic_DNA"/>
</dbReference>
<feature type="domain" description="CBS" evidence="3">
    <location>
        <begin position="77"/>
        <end position="132"/>
    </location>
</feature>
<organism evidence="4 5">
    <name type="scientific">Aeromonas bivalvium</name>
    <dbReference type="NCBI Taxonomy" id="440079"/>
    <lineage>
        <taxon>Bacteria</taxon>
        <taxon>Pseudomonadati</taxon>
        <taxon>Pseudomonadota</taxon>
        <taxon>Gammaproteobacteria</taxon>
        <taxon>Aeromonadales</taxon>
        <taxon>Aeromonadaceae</taxon>
        <taxon>Aeromonas</taxon>
    </lineage>
</organism>
<dbReference type="Gene3D" id="3.10.580.10">
    <property type="entry name" value="CBS-domain"/>
    <property type="match status" value="1"/>
</dbReference>
<dbReference type="SUPFAM" id="SSF54631">
    <property type="entry name" value="CBS-domain pair"/>
    <property type="match status" value="1"/>
</dbReference>
<dbReference type="PANTHER" id="PTHR43080">
    <property type="entry name" value="CBS DOMAIN-CONTAINING PROTEIN CBSX3, MITOCHONDRIAL"/>
    <property type="match status" value="1"/>
</dbReference>
<evidence type="ECO:0000313" key="5">
    <source>
        <dbReference type="Proteomes" id="UP001630969"/>
    </source>
</evidence>
<reference evidence="4 5" key="1">
    <citation type="submission" date="2024-09" db="EMBL/GenBank/DDBJ databases">
        <title>Aeromonas strains Genome sequencing and assembly.</title>
        <authorList>
            <person name="Hu X."/>
            <person name="Tang B."/>
        </authorList>
    </citation>
    <scope>NUCLEOTIDE SEQUENCE [LARGE SCALE GENOMIC DNA]</scope>
    <source>
        <strain evidence="4 5">NB23SCDHY001</strain>
    </source>
</reference>
<sequence>MKALIAKDYMQVRPITFKAEMMVQSAVAKFVNSNQLGGPVIDANGHLIGWVSEQDCIAVMLKEAYHCEQVAQVKDVMRQDVLTVSPQTSILELAEMMIGQKPKMYPVLEAGRLVGVISRHDVMKAIHNQLDTCFIPQAHA</sequence>
<dbReference type="SMART" id="SM00116">
    <property type="entry name" value="CBS"/>
    <property type="match status" value="2"/>
</dbReference>
<proteinExistence type="predicted"/>
<dbReference type="RefSeq" id="WP_041992586.1">
    <property type="nucleotide sequence ID" value="NZ_CDBT01000004.1"/>
</dbReference>
<dbReference type="GeneID" id="97218802"/>
<accession>A0ABW9GNT7</accession>
<protein>
    <submittedName>
        <fullName evidence="4">CBS domain-containing protein</fullName>
    </submittedName>
</protein>
<dbReference type="Pfam" id="PF00571">
    <property type="entry name" value="CBS"/>
    <property type="match status" value="2"/>
</dbReference>
<evidence type="ECO:0000259" key="3">
    <source>
        <dbReference type="PROSITE" id="PS51371"/>
    </source>
</evidence>